<dbReference type="GO" id="GO:0004439">
    <property type="term" value="F:phosphatidylinositol-4,5-bisphosphate 5-phosphatase activity"/>
    <property type="evidence" value="ECO:0007669"/>
    <property type="project" value="TreeGrafter"/>
</dbReference>
<gene>
    <name evidence="4" type="ORF">ZIOFF_063870</name>
</gene>
<dbReference type="PANTHER" id="PTHR45666:SF5">
    <property type="entry name" value="TYPE IV INOSITOL POLYPHOSPHATE 5-PHOSPHATASE 3"/>
    <property type="match status" value="1"/>
</dbReference>
<dbReference type="InterPro" id="IPR045849">
    <property type="entry name" value="IP5P_plant"/>
</dbReference>
<accession>A0A8J5K9Y7</accession>
<dbReference type="Gene3D" id="3.60.10.10">
    <property type="entry name" value="Endonuclease/exonuclease/phosphatase"/>
    <property type="match status" value="2"/>
</dbReference>
<evidence type="ECO:0000256" key="1">
    <source>
        <dbReference type="ARBA" id="ARBA00010768"/>
    </source>
</evidence>
<dbReference type="GO" id="GO:0004445">
    <property type="term" value="F:inositol-polyphosphate 5-phosphatase activity"/>
    <property type="evidence" value="ECO:0007669"/>
    <property type="project" value="InterPro"/>
</dbReference>
<dbReference type="Pfam" id="PF22669">
    <property type="entry name" value="Exo_endo_phos2"/>
    <property type="match status" value="2"/>
</dbReference>
<sequence length="751" mass="85130">MSTSDVIGTGTGGGGSGLSLPGFEKYGFNHPTTYNFERTPTLQCLYVPPSSHGGGDNHEDADLDNIESIPCLLFCRACRSGELQWSWTELSCLDCACLQLWPKIVLKKWLNISSRESDFSADESETTESEFEYEEMCGWERQLRDEERRLGGLGAETNGSLQENPKAPCYHIFYSYLVIPICISGYLISEGLEVGNLLIVWSIRILAGTWNVGGRLPPDDLDIRDWLHMEEAADIYVLGFQEIVPLNAGNVLGAEDSRPIQRWEHIIRETLNKIQSFKEKYKCYSDPPSPSRFRPSDDSLAIEDELLSQSDSDSDEDIQFNAQSVNIQFNEDQIDVNTDDQRHFSVTDRHAHKPNLEHIFKRYGNLSFNNHDMRSEAIVSQKKKLTKTLSSSERIGLIWPEQPLDLLSQYNADSLRPKSLNAVKSFKACNSFKSLNVEPKASAYPSVSPESVLESAANRKKRSLFVRIISKQMVGIYLSVWVRRSLRKHIQNLKISTAGVGVMGYIGNKGSISVSMSIYQTHFCFICSHLTSGEKEGDELRRNADVQEIQRRTLFCSSAVPSGRMPKTICDHERIIWLGDLNYRINLPYERTHELINRKEWCKLFEKDQLRLELKKGHVFDGWSEGVINFPPTYKYELNSEKYIGEITKGGKRTPAWCDRILSFGKGIKLVNYKRAEIKLSDHRPVTAVFMAEVEVNHTSGTPLNSLLLVCLCCADYSCAVTAEEKLCGGGRKVSLSACEIVWRRRKVQQY</sequence>
<dbReference type="PANTHER" id="PTHR45666">
    <property type="entry name" value="TYPE IV INOSITOL POLYPHOSPHATE 5-PHOSPHATASE 9"/>
    <property type="match status" value="1"/>
</dbReference>
<evidence type="ECO:0000259" key="3">
    <source>
        <dbReference type="SMART" id="SM00128"/>
    </source>
</evidence>
<name>A0A8J5K9Y7_ZINOF</name>
<protein>
    <recommendedName>
        <fullName evidence="3">Inositol polyphosphate-related phosphatase domain-containing protein</fullName>
    </recommendedName>
</protein>
<dbReference type="SUPFAM" id="SSF56219">
    <property type="entry name" value="DNase I-like"/>
    <property type="match status" value="2"/>
</dbReference>
<dbReference type="InterPro" id="IPR036691">
    <property type="entry name" value="Endo/exonu/phosph_ase_sf"/>
</dbReference>
<evidence type="ECO:0000313" key="5">
    <source>
        <dbReference type="Proteomes" id="UP000734854"/>
    </source>
</evidence>
<proteinExistence type="inferred from homology"/>
<dbReference type="EMBL" id="JACMSC010000017">
    <property type="protein sequence ID" value="KAG6480370.1"/>
    <property type="molecule type" value="Genomic_DNA"/>
</dbReference>
<dbReference type="InterPro" id="IPR000300">
    <property type="entry name" value="IPPc"/>
</dbReference>
<dbReference type="AlphaFoldDB" id="A0A8J5K9Y7"/>
<keyword evidence="2" id="KW-0378">Hydrolase</keyword>
<evidence type="ECO:0000256" key="2">
    <source>
        <dbReference type="ARBA" id="ARBA00022801"/>
    </source>
</evidence>
<dbReference type="Proteomes" id="UP000734854">
    <property type="component" value="Unassembled WGS sequence"/>
</dbReference>
<comment type="similarity">
    <text evidence="1">Belongs to the inositol polyphosphate 5-phosphatase family.</text>
</comment>
<keyword evidence="5" id="KW-1185">Reference proteome</keyword>
<evidence type="ECO:0000313" key="4">
    <source>
        <dbReference type="EMBL" id="KAG6480370.1"/>
    </source>
</evidence>
<dbReference type="GO" id="GO:0034485">
    <property type="term" value="F:phosphatidylinositol-3,4,5-trisphosphate 5-phosphatase activity"/>
    <property type="evidence" value="ECO:0007669"/>
    <property type="project" value="TreeGrafter"/>
</dbReference>
<dbReference type="SMART" id="SM00128">
    <property type="entry name" value="IPPc"/>
    <property type="match status" value="1"/>
</dbReference>
<comment type="caution">
    <text evidence="4">The sequence shown here is derived from an EMBL/GenBank/DDBJ whole genome shotgun (WGS) entry which is preliminary data.</text>
</comment>
<feature type="domain" description="Inositol polyphosphate-related phosphatase" evidence="3">
    <location>
        <begin position="401"/>
        <end position="698"/>
    </location>
</feature>
<dbReference type="GO" id="GO:0046856">
    <property type="term" value="P:phosphatidylinositol dephosphorylation"/>
    <property type="evidence" value="ECO:0007669"/>
    <property type="project" value="InterPro"/>
</dbReference>
<organism evidence="4 5">
    <name type="scientific">Zingiber officinale</name>
    <name type="common">Ginger</name>
    <name type="synonym">Amomum zingiber</name>
    <dbReference type="NCBI Taxonomy" id="94328"/>
    <lineage>
        <taxon>Eukaryota</taxon>
        <taxon>Viridiplantae</taxon>
        <taxon>Streptophyta</taxon>
        <taxon>Embryophyta</taxon>
        <taxon>Tracheophyta</taxon>
        <taxon>Spermatophyta</taxon>
        <taxon>Magnoliopsida</taxon>
        <taxon>Liliopsida</taxon>
        <taxon>Zingiberales</taxon>
        <taxon>Zingiberaceae</taxon>
        <taxon>Zingiber</taxon>
    </lineage>
</organism>
<reference evidence="4 5" key="1">
    <citation type="submission" date="2020-08" db="EMBL/GenBank/DDBJ databases">
        <title>Plant Genome Project.</title>
        <authorList>
            <person name="Zhang R.-G."/>
        </authorList>
    </citation>
    <scope>NUCLEOTIDE SEQUENCE [LARGE SCALE GENOMIC DNA]</scope>
    <source>
        <tissue evidence="4">Rhizome</tissue>
    </source>
</reference>